<reference evidence="3" key="1">
    <citation type="submission" date="2012-06" db="EMBL/GenBank/DDBJ databases">
        <title>Complete sequence of Desulfitobacterium dehalogenans ATCC 51507.</title>
        <authorList>
            <person name="Lucas S."/>
            <person name="Han J."/>
            <person name="Lapidus A."/>
            <person name="Cheng J.-F."/>
            <person name="Goodwin L."/>
            <person name="Pitluck S."/>
            <person name="Peters L."/>
            <person name="Ovchinnikova G."/>
            <person name="Teshima H."/>
            <person name="Detter J.C."/>
            <person name="Han C."/>
            <person name="Tapia R."/>
            <person name="Land M."/>
            <person name="Hauser L."/>
            <person name="Kyrpides N."/>
            <person name="Ivanova N."/>
            <person name="Pagani I."/>
            <person name="Kruse T."/>
            <person name="de Vos W.M."/>
            <person name="Smidt H."/>
            <person name="Woyke T."/>
        </authorList>
    </citation>
    <scope>NUCLEOTIDE SEQUENCE [LARGE SCALE GENOMIC DNA]</scope>
    <source>
        <strain evidence="3">ATCC 51507 / DSM 9161 / JW/IU-DC1</strain>
    </source>
</reference>
<dbReference type="Pfam" id="PF12146">
    <property type="entry name" value="Hydrolase_4"/>
    <property type="match status" value="1"/>
</dbReference>
<dbReference type="HOGENOM" id="CLU_867995_0_0_9"/>
<evidence type="ECO:0000313" key="2">
    <source>
        <dbReference type="EMBL" id="AFL99979.1"/>
    </source>
</evidence>
<reference evidence="2 3" key="2">
    <citation type="journal article" date="2015" name="J. Bacteriol.">
        <title>Genomic, proteomic, and biochemical analysis of the organohalide respiratory pathway in Desulfitobacterium dehalogenans.</title>
        <authorList>
            <person name="Kruse T."/>
            <person name="van de Pas B.A."/>
            <person name="Atteia A."/>
            <person name="Krab K."/>
            <person name="Hagen W.R."/>
            <person name="Goodwin L."/>
            <person name="Chain P."/>
            <person name="Boeren S."/>
            <person name="Maphosa F."/>
            <person name="Schraa G."/>
            <person name="de Vos W.M."/>
            <person name="van der Oost J."/>
            <person name="Smidt H."/>
            <person name="Stams A.J."/>
        </authorList>
    </citation>
    <scope>NUCLEOTIDE SEQUENCE [LARGE SCALE GENOMIC DNA]</scope>
    <source>
        <strain evidence="3">ATCC 51507 / DSM 9161 / JW/IU-DC1</strain>
    </source>
</reference>
<accession>I4A7P5</accession>
<dbReference type="STRING" id="756499.Desde_1575"/>
<dbReference type="InterPro" id="IPR029058">
    <property type="entry name" value="AB_hydrolase_fold"/>
</dbReference>
<organism evidence="2 3">
    <name type="scientific">Desulfitobacterium dehalogenans (strain ATCC 51507 / DSM 9161 / JW/IU-DC1)</name>
    <dbReference type="NCBI Taxonomy" id="756499"/>
    <lineage>
        <taxon>Bacteria</taxon>
        <taxon>Bacillati</taxon>
        <taxon>Bacillota</taxon>
        <taxon>Clostridia</taxon>
        <taxon>Eubacteriales</taxon>
        <taxon>Desulfitobacteriaceae</taxon>
        <taxon>Desulfitobacterium</taxon>
    </lineage>
</organism>
<proteinExistence type="predicted"/>
<protein>
    <submittedName>
        <fullName evidence="2">Lysophospholipase</fullName>
    </submittedName>
</protein>
<dbReference type="eggNOG" id="COG1073">
    <property type="taxonomic scope" value="Bacteria"/>
</dbReference>
<gene>
    <name evidence="2" type="ordered locus">Desde_1575</name>
</gene>
<dbReference type="InterPro" id="IPR022742">
    <property type="entry name" value="Hydrolase_4"/>
</dbReference>
<evidence type="ECO:0000259" key="1">
    <source>
        <dbReference type="Pfam" id="PF12146"/>
    </source>
</evidence>
<sequence length="320" mass="35673" precursor="true">MNKIIKKTAAMVIIALAAIFVLMLLVAPPVAVHLTTNGHVDYGVIEDHPLQKMYTSSDFVLTSNDMILTTEDNYEVWASEVTVESPKAVIIYLSGIRQPSVTYFYGHAKWMKSEGYASFLLEVRGHGNSSGDRVCLGYEEAADVKAVVDYIKQQERYKGVPIVIHGVSMGGAIAINSFGQIDEITGLIAMSAYSSFEDVVVDTMKQYNIPRFICDIEKPLVRLSLQTVFGDKVNDIKPIKQVENIGERPALFIASANDTEVSYENMNRLLKAAPEQCEGWLRESDLAGHFIILNHDIENVDLDTEYCEKVLSFLENKVVH</sequence>
<dbReference type="AlphaFoldDB" id="I4A7P5"/>
<dbReference type="KEGG" id="ddh:Desde_1575"/>
<dbReference type="OrthoDB" id="9776685at2"/>
<dbReference type="InterPro" id="IPR052920">
    <property type="entry name" value="DNA-binding_regulatory"/>
</dbReference>
<feature type="domain" description="Serine aminopeptidase S33" evidence="1">
    <location>
        <begin position="85"/>
        <end position="194"/>
    </location>
</feature>
<evidence type="ECO:0000313" key="3">
    <source>
        <dbReference type="Proteomes" id="UP000006053"/>
    </source>
</evidence>
<dbReference type="SUPFAM" id="SSF53474">
    <property type="entry name" value="alpha/beta-Hydrolases"/>
    <property type="match status" value="1"/>
</dbReference>
<name>I4A7P5_DESDJ</name>
<dbReference type="EMBL" id="CP003348">
    <property type="protein sequence ID" value="AFL99979.1"/>
    <property type="molecule type" value="Genomic_DNA"/>
</dbReference>
<dbReference type="PANTHER" id="PTHR43358">
    <property type="entry name" value="ALPHA/BETA-HYDROLASE"/>
    <property type="match status" value="1"/>
</dbReference>
<dbReference type="PANTHER" id="PTHR43358:SF4">
    <property type="entry name" value="ALPHA_BETA HYDROLASE FOLD-1 DOMAIN-CONTAINING PROTEIN"/>
    <property type="match status" value="1"/>
</dbReference>
<dbReference type="Gene3D" id="3.40.50.1820">
    <property type="entry name" value="alpha/beta hydrolase"/>
    <property type="match status" value="1"/>
</dbReference>
<keyword evidence="3" id="KW-1185">Reference proteome</keyword>
<dbReference type="Proteomes" id="UP000006053">
    <property type="component" value="Chromosome"/>
</dbReference>
<dbReference type="RefSeq" id="WP_014793469.1">
    <property type="nucleotide sequence ID" value="NC_018017.1"/>
</dbReference>